<evidence type="ECO:0000313" key="7">
    <source>
        <dbReference type="EnsemblMetazoa" id="G8557.1:cds"/>
    </source>
</evidence>
<evidence type="ECO:0000256" key="3">
    <source>
        <dbReference type="ARBA" id="ARBA00023134"/>
    </source>
</evidence>
<keyword evidence="5" id="KW-1133">Transmembrane helix</keyword>
<keyword evidence="8" id="KW-1185">Reference proteome</keyword>
<keyword evidence="2" id="KW-0547">Nucleotide-binding</keyword>
<dbReference type="Gene3D" id="3.40.50.300">
    <property type="entry name" value="P-loop containing nucleotide triphosphate hydrolases"/>
    <property type="match status" value="2"/>
</dbReference>
<feature type="domain" description="COR" evidence="6">
    <location>
        <begin position="1318"/>
        <end position="1459"/>
    </location>
</feature>
<evidence type="ECO:0000259" key="6">
    <source>
        <dbReference type="Pfam" id="PF16095"/>
    </source>
</evidence>
<evidence type="ECO:0000256" key="5">
    <source>
        <dbReference type="SAM" id="Phobius"/>
    </source>
</evidence>
<evidence type="ECO:0000256" key="4">
    <source>
        <dbReference type="SAM" id="MobiDB-lite"/>
    </source>
</evidence>
<feature type="domain" description="COR" evidence="6">
    <location>
        <begin position="568"/>
        <end position="706"/>
    </location>
</feature>
<feature type="region of interest" description="Disordered" evidence="4">
    <location>
        <begin position="289"/>
        <end position="308"/>
    </location>
</feature>
<dbReference type="EnsemblMetazoa" id="G8557.1">
    <property type="protein sequence ID" value="G8557.1:cds"/>
    <property type="gene ID" value="G8557"/>
</dbReference>
<evidence type="ECO:0000256" key="1">
    <source>
        <dbReference type="ARBA" id="ARBA00022737"/>
    </source>
</evidence>
<evidence type="ECO:0000313" key="8">
    <source>
        <dbReference type="Proteomes" id="UP000005408"/>
    </source>
</evidence>
<reference evidence="7" key="1">
    <citation type="submission" date="2022-08" db="UniProtKB">
        <authorList>
            <consortium name="EnsemblMetazoa"/>
        </authorList>
    </citation>
    <scope>IDENTIFICATION</scope>
    <source>
        <strain evidence="7">05x7-T-G4-1.051#20</strain>
    </source>
</reference>
<sequence>MMAHFKNKKPGITPKPYRFSVYPVNKCPGSKTEFQRASQRMNCTKDLRYLCAPNKYLSSLIEFCTNRKRSLYGKGNCVVLEGEGDLDHYRCVEKFNRSCPSTPYYDEEIYKYPACLKIDKELRCFIAENGCNKRGASHGLLAIGYIIAIAVVLTVIILIWIIFQKRKKEQVEKCKDNNENESLLKDNPEIDGDKLRQFLSKGEITVCHVRCIIVGCGKAGKTTLLKRLQNASYDELNGQVERTEMVDFHVNSFEVLTEEETIKSVEKEDTVPTILFSKEKLEMPLKENDGKMAEEAHQPTIRKKNVSEKSSLKNTTLCQIENIPMDKLNNQAKNDNAEDEENLIFKPHIQDTTLVPNQIFPEPNEQHGEDIDAIVDQNDFEQYAILKIKNAVNELLNETDLRPRITFLDFAGQSMYYAFHQIFLRPKSCSILVMDMRKDFNEVDVQDENEKECSQFASWKYSDYYKFWLRSIDVFSDTESPVIIVGTHEDKVSKEEYRKFHKSLNELFDNWSHSGLRRHLNEDRKFTIGFPVSGSEFEDLKGLKNCIAKIVKSPRYPKEKIRPVWALFEHILNIMKENKKVISRKTLADYIDQLTAQEFRIDESEISKMLDFFHRVGVLLYFDKDGLKENIILDIQWLLDAFKCIIQYPLQLEGNDMKRTHFKRTGELDNVELDRIWNVEGKDFRKHKTTIIAYMQQLGLLMPLKELHRTDSSGYYFPSMNSKRFDKTGEKHSKSSILCFKFDDKMQLPINVFYGIFLKCAKLNNWPISPEVKKDSFCLYQNAACFSFREHFVVLCNCNFEIRVQVWALPEIYDGRLLEKIKSSVEDIIRDDDLSYEIGYKCRKDVLTDEEDVSFIPQSIFPVSNYVCKTCDVDENHFVKNDIRWELEVNYENQEHGERYKKKDENKSLLKDPEPPIGQNDDIQKSKTIQREEKQNQESVYKIAMIDGKRQHNPEIDDDILIQFLSKGNISVYHVRFIIVGCGKAGKTTLLKRLQNVSFDELMQIERTEMVDSHSFEVLLEEETIQKVNKEDALPTILLSKEKLEMGLKANAVKMTEEADQPGVGGKNLLVENSSQKKIENIPRDVPKNPANNNNAENEGESICESQDKIFVQKQLYPNTNKTHDEDDKTHFQKYAISKIKDALNELLNEKKLRPRITFLDFPGQSMYYAFPQIYLRPESCPILVVDMTKSLNEKVDVKDKNEKECSQFTSWRYKDYYKFWLESIDTFVYSGSPVIIVGTHADKLSKEECRKFLKSLNELFDNWSHSGLRRHLNEDRMYTIGFPDSGSELEDLKDLKKCIANIVNCPRYSKENIRPVWALFEHILNKMKETEKVIPRKTLSDYSDQLSAEEFRIDESEISKMLVFFHRVGVLLYFDKDGLKEKIILDIQWLLDAFKCIIEYPVRPEENDMKRRHFCRTGELDSVELDRIWHIQGKDYLKHKTTIIAYMQQLGLLMQLKELHSIDSTVYYFPSMNSKRFDKTEKNTLPLSLEDYPCDKNNIISQWRGKDVLFGSRIGLQGTNTYGCVGFLVKSNVDSTVPVTGFLTTAHSVIKEYEELYDANCMLSEYKQKPHCMMAKEPQVVVQYTDLKFTTPEPVGEVVEAFCGNYVPPGSDCVFGMDAAFVKSFNPYMGEIRPISTADDSTLTFDGTTVVIKRNKLTGNTYGVLISDNLSAIVQSSEKLGGFFFFSNCFGVRSINEDRPFFREAESGSAVYVKGKNNILMPLGIAFACLPDGVTCVCRIDKIIQAFNVSIYQVEDEEDMETEEYS</sequence>
<dbReference type="GO" id="GO:0005525">
    <property type="term" value="F:GTP binding"/>
    <property type="evidence" value="ECO:0007669"/>
    <property type="project" value="UniProtKB-KW"/>
</dbReference>
<dbReference type="InterPro" id="IPR036388">
    <property type="entry name" value="WH-like_DNA-bd_sf"/>
</dbReference>
<keyword evidence="5" id="KW-0472">Membrane</keyword>
<accession>A0A8W8NYD4</accession>
<dbReference type="SUPFAM" id="SSF52540">
    <property type="entry name" value="P-loop containing nucleoside triphosphate hydrolases"/>
    <property type="match status" value="2"/>
</dbReference>
<feature type="compositionally biased region" description="Basic and acidic residues" evidence="4">
    <location>
        <begin position="896"/>
        <end position="914"/>
    </location>
</feature>
<organism evidence="7 8">
    <name type="scientific">Magallana gigas</name>
    <name type="common">Pacific oyster</name>
    <name type="synonym">Crassostrea gigas</name>
    <dbReference type="NCBI Taxonomy" id="29159"/>
    <lineage>
        <taxon>Eukaryota</taxon>
        <taxon>Metazoa</taxon>
        <taxon>Spiralia</taxon>
        <taxon>Lophotrochozoa</taxon>
        <taxon>Mollusca</taxon>
        <taxon>Bivalvia</taxon>
        <taxon>Autobranchia</taxon>
        <taxon>Pteriomorphia</taxon>
        <taxon>Ostreida</taxon>
        <taxon>Ostreoidea</taxon>
        <taxon>Ostreidae</taxon>
        <taxon>Magallana</taxon>
    </lineage>
</organism>
<keyword evidence="1" id="KW-0677">Repeat</keyword>
<feature type="region of interest" description="Disordered" evidence="4">
    <location>
        <begin position="896"/>
        <end position="936"/>
    </location>
</feature>
<dbReference type="InterPro" id="IPR032171">
    <property type="entry name" value="COR-A"/>
</dbReference>
<name>A0A8W8NYD4_MAGGI</name>
<protein>
    <recommendedName>
        <fullName evidence="6">COR domain-containing protein</fullName>
    </recommendedName>
</protein>
<dbReference type="PANTHER" id="PTHR24073">
    <property type="entry name" value="DRAB5-RELATED"/>
    <property type="match status" value="1"/>
</dbReference>
<feature type="transmembrane region" description="Helical" evidence="5">
    <location>
        <begin position="140"/>
        <end position="163"/>
    </location>
</feature>
<proteinExistence type="predicted"/>
<keyword evidence="3" id="KW-0342">GTP-binding</keyword>
<feature type="compositionally biased region" description="Basic and acidic residues" evidence="4">
    <location>
        <begin position="922"/>
        <end position="936"/>
    </location>
</feature>
<dbReference type="Proteomes" id="UP000005408">
    <property type="component" value="Unassembled WGS sequence"/>
</dbReference>
<dbReference type="InterPro" id="IPR027417">
    <property type="entry name" value="P-loop_NTPase"/>
</dbReference>
<evidence type="ECO:0000256" key="2">
    <source>
        <dbReference type="ARBA" id="ARBA00022741"/>
    </source>
</evidence>
<dbReference type="Pfam" id="PF16095">
    <property type="entry name" value="COR-A"/>
    <property type="match status" value="2"/>
</dbReference>
<dbReference type="Gene3D" id="1.10.10.10">
    <property type="entry name" value="Winged helix-like DNA-binding domain superfamily/Winged helix DNA-binding domain"/>
    <property type="match status" value="2"/>
</dbReference>
<keyword evidence="5" id="KW-0812">Transmembrane</keyword>